<dbReference type="Proteomes" id="UP000824260">
    <property type="component" value="Unassembled WGS sequence"/>
</dbReference>
<comment type="caution">
    <text evidence="2">The sequence shown here is derived from an EMBL/GenBank/DDBJ whole genome shotgun (WGS) entry which is preliminary data.</text>
</comment>
<sequence length="187" mass="20228">MKRIAAIVLMLALALAGPAACASAEANFNSAVYLLSEFFPSTGVTNWDWFSDEEGAKSIAEVMIGYGLEKPDDVMALSETAQENGITILDLLLDSNASGYEVVLICYDLPPSEAGVIGRGKLVLLINCGYYIIELAYSTETGYVFGNITDTDRTSMLGLYMSHAFYSLTYEDCGFATKEYTLGEILA</sequence>
<dbReference type="EMBL" id="DVFZ01000010">
    <property type="protein sequence ID" value="HIQ81634.1"/>
    <property type="molecule type" value="Genomic_DNA"/>
</dbReference>
<feature type="signal peptide" evidence="1">
    <location>
        <begin position="1"/>
        <end position="21"/>
    </location>
</feature>
<proteinExistence type="predicted"/>
<evidence type="ECO:0000256" key="1">
    <source>
        <dbReference type="SAM" id="SignalP"/>
    </source>
</evidence>
<organism evidence="2 3">
    <name type="scientific">Candidatus Pullichristensenella stercorigallinarum</name>
    <dbReference type="NCBI Taxonomy" id="2840909"/>
    <lineage>
        <taxon>Bacteria</taxon>
        <taxon>Bacillati</taxon>
        <taxon>Bacillota</taxon>
        <taxon>Clostridia</taxon>
        <taxon>Candidatus Pullichristensenella</taxon>
    </lineage>
</organism>
<gene>
    <name evidence="2" type="ORF">IAA52_00870</name>
</gene>
<protein>
    <submittedName>
        <fullName evidence="2">Uncharacterized protein</fullName>
    </submittedName>
</protein>
<dbReference type="AlphaFoldDB" id="A0A9D1CVW3"/>
<evidence type="ECO:0000313" key="3">
    <source>
        <dbReference type="Proteomes" id="UP000824260"/>
    </source>
</evidence>
<feature type="chain" id="PRO_5038439166" evidence="1">
    <location>
        <begin position="22"/>
        <end position="187"/>
    </location>
</feature>
<evidence type="ECO:0000313" key="2">
    <source>
        <dbReference type="EMBL" id="HIQ81634.1"/>
    </source>
</evidence>
<name>A0A9D1CVW3_9FIRM</name>
<reference evidence="2" key="1">
    <citation type="submission" date="2020-10" db="EMBL/GenBank/DDBJ databases">
        <authorList>
            <person name="Gilroy R."/>
        </authorList>
    </citation>
    <scope>NUCLEOTIDE SEQUENCE</scope>
    <source>
        <strain evidence="2">ChiSjej6B24-2974</strain>
    </source>
</reference>
<reference evidence="2" key="2">
    <citation type="journal article" date="2021" name="PeerJ">
        <title>Extensive microbial diversity within the chicken gut microbiome revealed by metagenomics and culture.</title>
        <authorList>
            <person name="Gilroy R."/>
            <person name="Ravi A."/>
            <person name="Getino M."/>
            <person name="Pursley I."/>
            <person name="Horton D.L."/>
            <person name="Alikhan N.F."/>
            <person name="Baker D."/>
            <person name="Gharbi K."/>
            <person name="Hall N."/>
            <person name="Watson M."/>
            <person name="Adriaenssens E.M."/>
            <person name="Foster-Nyarko E."/>
            <person name="Jarju S."/>
            <person name="Secka A."/>
            <person name="Antonio M."/>
            <person name="Oren A."/>
            <person name="Chaudhuri R.R."/>
            <person name="La Ragione R."/>
            <person name="Hildebrand F."/>
            <person name="Pallen M.J."/>
        </authorList>
    </citation>
    <scope>NUCLEOTIDE SEQUENCE</scope>
    <source>
        <strain evidence="2">ChiSjej6B24-2974</strain>
    </source>
</reference>
<keyword evidence="1" id="KW-0732">Signal</keyword>
<accession>A0A9D1CVW3</accession>